<dbReference type="EMBL" id="FRCS01000003">
    <property type="protein sequence ID" value="SHN19198.1"/>
    <property type="molecule type" value="Genomic_DNA"/>
</dbReference>
<keyword evidence="3" id="KW-1185">Reference proteome</keyword>
<evidence type="ECO:0000313" key="2">
    <source>
        <dbReference type="EMBL" id="SHN19198.1"/>
    </source>
</evidence>
<sequence>MNKVGVWSLQERTNWFADDAETILHWRENTTGQHTELGIAETNLVGLLGELGATWSRGRSASTPGASRFSSVPRPV</sequence>
<dbReference type="GO" id="GO:0000287">
    <property type="term" value="F:magnesium ion binding"/>
    <property type="evidence" value="ECO:0007669"/>
    <property type="project" value="UniProtKB-ARBA"/>
</dbReference>
<evidence type="ECO:0000313" key="3">
    <source>
        <dbReference type="Proteomes" id="UP000184440"/>
    </source>
</evidence>
<accession>A0A1M7PPF2</accession>
<dbReference type="Proteomes" id="UP000184440">
    <property type="component" value="Unassembled WGS sequence"/>
</dbReference>
<dbReference type="STRING" id="134849.SAMN05443668_103554"/>
<feature type="region of interest" description="Disordered" evidence="1">
    <location>
        <begin position="57"/>
        <end position="76"/>
    </location>
</feature>
<feature type="compositionally biased region" description="Polar residues" evidence="1">
    <location>
        <begin position="57"/>
        <end position="70"/>
    </location>
</feature>
<reference evidence="2 3" key="1">
    <citation type="submission" date="2016-11" db="EMBL/GenBank/DDBJ databases">
        <authorList>
            <person name="Jaros S."/>
            <person name="Januszkiewicz K."/>
            <person name="Wedrychowicz H."/>
        </authorList>
    </citation>
    <scope>NUCLEOTIDE SEQUENCE [LARGE SCALE GENOMIC DNA]</scope>
    <source>
        <strain evidence="2 3">DSM 46144</strain>
    </source>
</reference>
<protein>
    <submittedName>
        <fullName evidence="2">Uncharacterized protein</fullName>
    </submittedName>
</protein>
<dbReference type="InterPro" id="IPR029061">
    <property type="entry name" value="THDP-binding"/>
</dbReference>
<dbReference type="SUPFAM" id="SSF52518">
    <property type="entry name" value="Thiamin diphosphate-binding fold (THDP-binding)"/>
    <property type="match status" value="1"/>
</dbReference>
<dbReference type="Gene3D" id="3.40.50.970">
    <property type="match status" value="1"/>
</dbReference>
<name>A0A1M7PPF2_9ACTN</name>
<evidence type="ECO:0000256" key="1">
    <source>
        <dbReference type="SAM" id="MobiDB-lite"/>
    </source>
</evidence>
<organism evidence="2 3">
    <name type="scientific">Cryptosporangium aurantiacum</name>
    <dbReference type="NCBI Taxonomy" id="134849"/>
    <lineage>
        <taxon>Bacteria</taxon>
        <taxon>Bacillati</taxon>
        <taxon>Actinomycetota</taxon>
        <taxon>Actinomycetes</taxon>
        <taxon>Cryptosporangiales</taxon>
        <taxon>Cryptosporangiaceae</taxon>
        <taxon>Cryptosporangium</taxon>
    </lineage>
</organism>
<gene>
    <name evidence="2" type="ORF">SAMN05443668_103554</name>
</gene>
<proteinExistence type="predicted"/>
<dbReference type="AlphaFoldDB" id="A0A1M7PPF2"/>